<evidence type="ECO:0000256" key="6">
    <source>
        <dbReference type="ARBA" id="ARBA00023027"/>
    </source>
</evidence>
<organism evidence="11 12">
    <name type="scientific">Cohnella xylanilytica</name>
    <dbReference type="NCBI Taxonomy" id="557555"/>
    <lineage>
        <taxon>Bacteria</taxon>
        <taxon>Bacillati</taxon>
        <taxon>Bacillota</taxon>
        <taxon>Bacilli</taxon>
        <taxon>Bacillales</taxon>
        <taxon>Paenibacillaceae</taxon>
        <taxon>Cohnella</taxon>
    </lineage>
</organism>
<dbReference type="Proteomes" id="UP000553776">
    <property type="component" value="Unassembled WGS sequence"/>
</dbReference>
<sequence length="427" mass="45667">MNQADSNNLEHGAGDPSYGGAGFSEREPGAEDRAVPRILIQAGALQAVAPYLEERGIRQAVIAADAATYEAAGDRLARRLEAAGVGVQATRISPNAQGDVIADEVALLQLLVDLKRSGAPAVIAVGGGTLHDIARFCAYAAGAAFLSVPTAPSVDGFNSLGAPVILRGEKITIPAVGPDAVFADLDVLTRAPARLAAAGFGDMLGKITSLFDWRFGAEVADEPYLAEAADRTRLALETCVANVDRIAARTEEGIHSLIGALIESGLAMLLFGRSHPASGSEHHLSHYWEMEYIRLGKRQLLHGAKVGVASVEISRLYRRLADLGPDRWLPAARTDGGPMNRDALAARMADRIVGRWSALERELRRIPQPEALAELLARAGGPTTPEELAIEPELLRRSLREAHRVRAERFTLLRAYNELGAFPSQPR</sequence>
<dbReference type="Pfam" id="PF13685">
    <property type="entry name" value="Fe-ADH_2"/>
    <property type="match status" value="1"/>
</dbReference>
<protein>
    <submittedName>
        <fullName evidence="11">sn-glycerol-1-phosphate dehydrogenase</fullName>
    </submittedName>
</protein>
<proteinExistence type="predicted"/>
<evidence type="ECO:0000256" key="1">
    <source>
        <dbReference type="ARBA" id="ARBA00022490"/>
    </source>
</evidence>
<evidence type="ECO:0000256" key="5">
    <source>
        <dbReference type="ARBA" id="ARBA00023002"/>
    </source>
</evidence>
<keyword evidence="1" id="KW-0963">Cytoplasm</keyword>
<evidence type="ECO:0000256" key="2">
    <source>
        <dbReference type="ARBA" id="ARBA00022516"/>
    </source>
</evidence>
<dbReference type="AlphaFoldDB" id="A0A841TUT3"/>
<dbReference type="PANTHER" id="PTHR43616">
    <property type="entry name" value="GLYCEROL DEHYDROGENASE"/>
    <property type="match status" value="1"/>
</dbReference>
<keyword evidence="7" id="KW-0443">Lipid metabolism</keyword>
<feature type="region of interest" description="Disordered" evidence="10">
    <location>
        <begin position="1"/>
        <end position="28"/>
    </location>
</feature>
<dbReference type="InterPro" id="IPR032837">
    <property type="entry name" value="G1PDH"/>
</dbReference>
<evidence type="ECO:0000256" key="4">
    <source>
        <dbReference type="ARBA" id="ARBA00022857"/>
    </source>
</evidence>
<dbReference type="Gene3D" id="3.40.50.1970">
    <property type="match status" value="1"/>
</dbReference>
<keyword evidence="6" id="KW-0520">NAD</keyword>
<dbReference type="GO" id="GO:0046872">
    <property type="term" value="F:metal ion binding"/>
    <property type="evidence" value="ECO:0007669"/>
    <property type="project" value="UniProtKB-KW"/>
</dbReference>
<keyword evidence="12" id="KW-1185">Reference proteome</keyword>
<dbReference type="Gene3D" id="1.20.1090.10">
    <property type="entry name" value="Dehydroquinate synthase-like - alpha domain"/>
    <property type="match status" value="1"/>
</dbReference>
<gene>
    <name evidence="11" type="ORF">H7B90_08475</name>
</gene>
<dbReference type="EMBL" id="JACJVR010000029">
    <property type="protein sequence ID" value="MBB6691429.1"/>
    <property type="molecule type" value="Genomic_DNA"/>
</dbReference>
<dbReference type="GO" id="GO:0008654">
    <property type="term" value="P:phospholipid biosynthetic process"/>
    <property type="evidence" value="ECO:0007669"/>
    <property type="project" value="UniProtKB-KW"/>
</dbReference>
<keyword evidence="4" id="KW-0521">NADP</keyword>
<reference evidence="11 12" key="1">
    <citation type="submission" date="2020-08" db="EMBL/GenBank/DDBJ databases">
        <title>Cohnella phylogeny.</title>
        <authorList>
            <person name="Dunlap C."/>
        </authorList>
    </citation>
    <scope>NUCLEOTIDE SEQUENCE [LARGE SCALE GENOMIC DNA]</scope>
    <source>
        <strain evidence="11 12">DSM 25239</strain>
    </source>
</reference>
<comment type="caution">
    <text evidence="11">The sequence shown here is derived from an EMBL/GenBank/DDBJ whole genome shotgun (WGS) entry which is preliminary data.</text>
</comment>
<evidence type="ECO:0000256" key="3">
    <source>
        <dbReference type="ARBA" id="ARBA00022723"/>
    </source>
</evidence>
<dbReference type="PANTHER" id="PTHR43616:SF5">
    <property type="entry name" value="GLYCEROL DEHYDROGENASE 1"/>
    <property type="match status" value="1"/>
</dbReference>
<dbReference type="SUPFAM" id="SSF56796">
    <property type="entry name" value="Dehydroquinate synthase-like"/>
    <property type="match status" value="1"/>
</dbReference>
<accession>A0A841TUT3</accession>
<evidence type="ECO:0000256" key="8">
    <source>
        <dbReference type="ARBA" id="ARBA00023209"/>
    </source>
</evidence>
<keyword evidence="3" id="KW-0479">Metal-binding</keyword>
<evidence type="ECO:0000256" key="9">
    <source>
        <dbReference type="ARBA" id="ARBA00023264"/>
    </source>
</evidence>
<dbReference type="GO" id="GO:0016614">
    <property type="term" value="F:oxidoreductase activity, acting on CH-OH group of donors"/>
    <property type="evidence" value="ECO:0007669"/>
    <property type="project" value="InterPro"/>
</dbReference>
<keyword evidence="9" id="KW-1208">Phospholipid metabolism</keyword>
<keyword evidence="2" id="KW-0444">Lipid biosynthesis</keyword>
<evidence type="ECO:0000256" key="7">
    <source>
        <dbReference type="ARBA" id="ARBA00023098"/>
    </source>
</evidence>
<dbReference type="InterPro" id="IPR016205">
    <property type="entry name" value="Glycerol_DH"/>
</dbReference>
<evidence type="ECO:0000313" key="12">
    <source>
        <dbReference type="Proteomes" id="UP000553776"/>
    </source>
</evidence>
<keyword evidence="8" id="KW-0594">Phospholipid biosynthesis</keyword>
<name>A0A841TUT3_9BACL</name>
<keyword evidence="5" id="KW-0560">Oxidoreductase</keyword>
<evidence type="ECO:0000256" key="10">
    <source>
        <dbReference type="SAM" id="MobiDB-lite"/>
    </source>
</evidence>
<dbReference type="CDD" id="cd08175">
    <property type="entry name" value="G1PDH"/>
    <property type="match status" value="1"/>
</dbReference>
<evidence type="ECO:0000313" key="11">
    <source>
        <dbReference type="EMBL" id="MBB6691429.1"/>
    </source>
</evidence>